<sequence>MNRDMVSSRSAAEISWLLGFLFVIAAVLPQQLALGTRPSSFAPFYLHNGVQQRLHQQDVKHTLDDGDFPSNSINTDKANAISGDAAKLMEEIDDSPSFAPLWVWPAAEESHEDPGGFAQAAPTSGSGDILVSRRDPAFAVRDRQRAPPRKVTHGSSSVKPHDGEIDETKDSRDPAFAVRDRQRAPPRKVTHGSSSVKPHDGEIDETKDSRYRVDDDTQIEDGTDDRDSKIFDGASSNSPENYATLVKKLKLFLAIFSRVLSSVDVDEAVDNDRNNIAAQSESRIFRRADRRTHTNNRSLHYMLKASAYRKRSHECMRKCLRQKLLHPAQCHTLC</sequence>
<evidence type="ECO:0000256" key="1">
    <source>
        <dbReference type="SAM" id="MobiDB-lite"/>
    </source>
</evidence>
<protein>
    <submittedName>
        <fullName evidence="2">Uncharacterized protein</fullName>
    </submittedName>
</protein>
<dbReference type="Proteomes" id="UP000678499">
    <property type="component" value="Unassembled WGS sequence"/>
</dbReference>
<feature type="compositionally biased region" description="Basic and acidic residues" evidence="1">
    <location>
        <begin position="197"/>
        <end position="215"/>
    </location>
</feature>
<gene>
    <name evidence="2" type="ORF">NMOB1V02_LOCUS3810</name>
</gene>
<dbReference type="AlphaFoldDB" id="A0A7R9GCJ8"/>
<dbReference type="OrthoDB" id="6348473at2759"/>
<evidence type="ECO:0000313" key="2">
    <source>
        <dbReference type="EMBL" id="CAD7276032.1"/>
    </source>
</evidence>
<evidence type="ECO:0000313" key="3">
    <source>
        <dbReference type="Proteomes" id="UP000678499"/>
    </source>
</evidence>
<feature type="region of interest" description="Disordered" evidence="1">
    <location>
        <begin position="109"/>
        <end position="237"/>
    </location>
</feature>
<dbReference type="EMBL" id="CAJPEX010000536">
    <property type="protein sequence ID" value="CAG0916184.1"/>
    <property type="molecule type" value="Genomic_DNA"/>
</dbReference>
<feature type="compositionally biased region" description="Basic and acidic residues" evidence="1">
    <location>
        <begin position="131"/>
        <end position="145"/>
    </location>
</feature>
<keyword evidence="3" id="KW-1185">Reference proteome</keyword>
<name>A0A7R9GCJ8_9CRUS</name>
<proteinExistence type="predicted"/>
<accession>A0A7R9GCJ8</accession>
<feature type="compositionally biased region" description="Basic and acidic residues" evidence="1">
    <location>
        <begin position="159"/>
        <end position="183"/>
    </location>
</feature>
<organism evidence="2">
    <name type="scientific">Notodromas monacha</name>
    <dbReference type="NCBI Taxonomy" id="399045"/>
    <lineage>
        <taxon>Eukaryota</taxon>
        <taxon>Metazoa</taxon>
        <taxon>Ecdysozoa</taxon>
        <taxon>Arthropoda</taxon>
        <taxon>Crustacea</taxon>
        <taxon>Oligostraca</taxon>
        <taxon>Ostracoda</taxon>
        <taxon>Podocopa</taxon>
        <taxon>Podocopida</taxon>
        <taxon>Cypridocopina</taxon>
        <taxon>Cypridoidea</taxon>
        <taxon>Cyprididae</taxon>
        <taxon>Notodromas</taxon>
    </lineage>
</organism>
<dbReference type="EMBL" id="OA882573">
    <property type="protein sequence ID" value="CAD7276032.1"/>
    <property type="molecule type" value="Genomic_DNA"/>
</dbReference>
<reference evidence="2" key="1">
    <citation type="submission" date="2020-11" db="EMBL/GenBank/DDBJ databases">
        <authorList>
            <person name="Tran Van P."/>
        </authorList>
    </citation>
    <scope>NUCLEOTIDE SEQUENCE</scope>
</reference>